<dbReference type="InterPro" id="IPR004629">
    <property type="entry name" value="WecG_TagA_CpsF"/>
</dbReference>
<name>A0A944CFG7_9HYPH</name>
<protein>
    <submittedName>
        <fullName evidence="3">Glycosyltransferase</fullName>
    </submittedName>
</protein>
<dbReference type="Pfam" id="PF03808">
    <property type="entry name" value="Glyco_tran_WecG"/>
    <property type="match status" value="1"/>
</dbReference>
<evidence type="ECO:0000256" key="1">
    <source>
        <dbReference type="ARBA" id="ARBA00022676"/>
    </source>
</evidence>
<dbReference type="NCBIfam" id="TIGR00696">
    <property type="entry name" value="wecG_tagA_cpsF"/>
    <property type="match status" value="1"/>
</dbReference>
<accession>A0A944CFG7</accession>
<evidence type="ECO:0000313" key="4">
    <source>
        <dbReference type="Proteomes" id="UP000705379"/>
    </source>
</evidence>
<dbReference type="PANTHER" id="PTHR34136">
    <property type="match status" value="1"/>
</dbReference>
<dbReference type="PANTHER" id="PTHR34136:SF1">
    <property type="entry name" value="UDP-N-ACETYL-D-MANNOSAMINURONIC ACID TRANSFERASE"/>
    <property type="match status" value="1"/>
</dbReference>
<dbReference type="Proteomes" id="UP000705379">
    <property type="component" value="Unassembled WGS sequence"/>
</dbReference>
<dbReference type="EMBL" id="QTKU01000005">
    <property type="protein sequence ID" value="MBS8262406.1"/>
    <property type="molecule type" value="Genomic_DNA"/>
</dbReference>
<dbReference type="GO" id="GO:0016758">
    <property type="term" value="F:hexosyltransferase activity"/>
    <property type="evidence" value="ECO:0007669"/>
    <property type="project" value="TreeGrafter"/>
</dbReference>
<sequence>MLVQELDAGLPLGADRVEIGPLEILRMDRAAVISLSRSSVLLRKPLDVAICNAHTILTALDDSAFCETLQQMTLLNDGIGANLASRYLHGVSFPDNLNGTDLVPDILENIGIPLRIYMLGAKDDELKLAKAHLEARYPLHTVVGARNGYFSPDQADAVCQVIADTNPDLLLVGMGNPRQEQFLVDNRAKLNVTVSIGVGALFDFMSGRVVRAPKFVRALGLEWLFRLLQEPKRLFQRYIIGIPRFFLALRRLKRLGNPT</sequence>
<reference evidence="3" key="1">
    <citation type="submission" date="2018-08" db="EMBL/GenBank/DDBJ databases">
        <authorList>
            <person name="Jin W."/>
            <person name="Wang H."/>
            <person name="Yang Y."/>
            <person name="Li M."/>
            <person name="Liu J."/>
        </authorList>
    </citation>
    <scope>NUCLEOTIDE SEQUENCE</scope>
    <source>
        <strain evidence="3">AESS21</strain>
    </source>
</reference>
<dbReference type="CDD" id="cd06533">
    <property type="entry name" value="Glyco_transf_WecG_TagA"/>
    <property type="match status" value="1"/>
</dbReference>
<keyword evidence="1" id="KW-0328">Glycosyltransferase</keyword>
<evidence type="ECO:0000256" key="2">
    <source>
        <dbReference type="ARBA" id="ARBA00022679"/>
    </source>
</evidence>
<proteinExistence type="predicted"/>
<dbReference type="AlphaFoldDB" id="A0A944CFG7"/>
<evidence type="ECO:0000313" key="3">
    <source>
        <dbReference type="EMBL" id="MBS8262406.1"/>
    </source>
</evidence>
<gene>
    <name evidence="3" type="ORF">DYI23_19430</name>
</gene>
<comment type="caution">
    <text evidence="3">The sequence shown here is derived from an EMBL/GenBank/DDBJ whole genome shotgun (WGS) entry which is preliminary data.</text>
</comment>
<organism evidence="3 4">
    <name type="scientific">Roseibium polysiphoniae</name>
    <dbReference type="NCBI Taxonomy" id="2571221"/>
    <lineage>
        <taxon>Bacteria</taxon>
        <taxon>Pseudomonadati</taxon>
        <taxon>Pseudomonadota</taxon>
        <taxon>Alphaproteobacteria</taxon>
        <taxon>Hyphomicrobiales</taxon>
        <taxon>Stappiaceae</taxon>
        <taxon>Roseibium</taxon>
    </lineage>
</organism>
<keyword evidence="2" id="KW-0808">Transferase</keyword>
<reference evidence="3" key="2">
    <citation type="journal article" date="2021" name="Microorganisms">
        <title>Bacterial Dimethylsulfoniopropionate Biosynthesis in the East China Sea.</title>
        <authorList>
            <person name="Liu J."/>
            <person name="Zhang Y."/>
            <person name="Liu J."/>
            <person name="Zhong H."/>
            <person name="Williams B.T."/>
            <person name="Zheng Y."/>
            <person name="Curson A.R.J."/>
            <person name="Sun C."/>
            <person name="Sun H."/>
            <person name="Song D."/>
            <person name="Wagner Mackenzie B."/>
            <person name="Bermejo Martinez A."/>
            <person name="Todd J.D."/>
            <person name="Zhang X.H."/>
        </authorList>
    </citation>
    <scope>NUCLEOTIDE SEQUENCE</scope>
    <source>
        <strain evidence="3">AESS21</strain>
    </source>
</reference>